<proteinExistence type="predicted"/>
<dbReference type="EMBL" id="CP111019">
    <property type="protein sequence ID" value="WAR11735.1"/>
    <property type="molecule type" value="Genomic_DNA"/>
</dbReference>
<dbReference type="Proteomes" id="UP001164746">
    <property type="component" value="Chromosome 8"/>
</dbReference>
<protein>
    <submittedName>
        <fullName evidence="1">Uncharacterized protein</fullName>
    </submittedName>
</protein>
<keyword evidence="2" id="KW-1185">Reference proteome</keyword>
<evidence type="ECO:0000313" key="1">
    <source>
        <dbReference type="EMBL" id="WAR11735.1"/>
    </source>
</evidence>
<reference evidence="1" key="1">
    <citation type="submission" date="2022-11" db="EMBL/GenBank/DDBJ databases">
        <title>Centuries of genome instability and evolution in soft-shell clam transmissible cancer (bioRxiv).</title>
        <authorList>
            <person name="Hart S.F.M."/>
            <person name="Yonemitsu M.A."/>
            <person name="Giersch R.M."/>
            <person name="Beal B.F."/>
            <person name="Arriagada G."/>
            <person name="Davis B.W."/>
            <person name="Ostrander E.A."/>
            <person name="Goff S.P."/>
            <person name="Metzger M.J."/>
        </authorList>
    </citation>
    <scope>NUCLEOTIDE SEQUENCE</scope>
    <source>
        <strain evidence="1">MELC-2E11</strain>
        <tissue evidence="1">Siphon/mantle</tissue>
    </source>
</reference>
<accession>A0ABY7EP18</accession>
<sequence>MESLHAAMRLITPGCFWSRYLKDAYYTVNVSEEFRNYLRFIWRALLKMISYNIAIPYEILYTKYLEQDKTSALKYNKGNFDSQMNLSAEFLNDLDW</sequence>
<name>A0ABY7EP18_MYAAR</name>
<gene>
    <name evidence="1" type="ORF">MAR_025915</name>
</gene>
<evidence type="ECO:0000313" key="2">
    <source>
        <dbReference type="Proteomes" id="UP001164746"/>
    </source>
</evidence>
<organism evidence="1 2">
    <name type="scientific">Mya arenaria</name>
    <name type="common">Soft-shell clam</name>
    <dbReference type="NCBI Taxonomy" id="6604"/>
    <lineage>
        <taxon>Eukaryota</taxon>
        <taxon>Metazoa</taxon>
        <taxon>Spiralia</taxon>
        <taxon>Lophotrochozoa</taxon>
        <taxon>Mollusca</taxon>
        <taxon>Bivalvia</taxon>
        <taxon>Autobranchia</taxon>
        <taxon>Heteroconchia</taxon>
        <taxon>Euheterodonta</taxon>
        <taxon>Imparidentia</taxon>
        <taxon>Neoheterodontei</taxon>
        <taxon>Myida</taxon>
        <taxon>Myoidea</taxon>
        <taxon>Myidae</taxon>
        <taxon>Mya</taxon>
    </lineage>
</organism>